<evidence type="ECO:0000256" key="8">
    <source>
        <dbReference type="ARBA" id="ARBA00023284"/>
    </source>
</evidence>
<evidence type="ECO:0000313" key="12">
    <source>
        <dbReference type="EMBL" id="CCG82076.1"/>
    </source>
</evidence>
<dbReference type="SUPFAM" id="SSF47933">
    <property type="entry name" value="ERP29 C domain-like"/>
    <property type="match status" value="1"/>
</dbReference>
<feature type="signal peptide" evidence="10">
    <location>
        <begin position="1"/>
        <end position="21"/>
    </location>
</feature>
<evidence type="ECO:0000256" key="1">
    <source>
        <dbReference type="ARBA" id="ARBA00001182"/>
    </source>
</evidence>
<evidence type="ECO:0000256" key="6">
    <source>
        <dbReference type="ARBA" id="ARBA00023157"/>
    </source>
</evidence>
<evidence type="ECO:0000313" key="13">
    <source>
        <dbReference type="Proteomes" id="UP000013776"/>
    </source>
</evidence>
<name>R4XCJ2_TAPDE</name>
<dbReference type="InterPro" id="IPR011679">
    <property type="entry name" value="ERp29_C"/>
</dbReference>
<dbReference type="PROSITE" id="PS51352">
    <property type="entry name" value="THIOREDOXIN_2"/>
    <property type="match status" value="1"/>
</dbReference>
<dbReference type="eggNOG" id="KOG0191">
    <property type="taxonomic scope" value="Eukaryota"/>
</dbReference>
<evidence type="ECO:0000256" key="3">
    <source>
        <dbReference type="ARBA" id="ARBA00012723"/>
    </source>
</evidence>
<dbReference type="Pfam" id="PF07749">
    <property type="entry name" value="ERp29"/>
    <property type="match status" value="1"/>
</dbReference>
<dbReference type="PROSITE" id="PS00194">
    <property type="entry name" value="THIOREDOXIN_1"/>
    <property type="match status" value="1"/>
</dbReference>
<dbReference type="STRING" id="1097556.R4XCJ2"/>
<evidence type="ECO:0000256" key="9">
    <source>
        <dbReference type="RuleBase" id="RU004208"/>
    </source>
</evidence>
<sequence length="241" mass="26442">MRLLLLLSAVVSASVTVLTDANFDSIVLDPTKDVLVDFYAPWCGHCKKLEPIYNLVGDDFADDDHVVIAKIDATEHPKAAKKYGIQGYPTLKYFPAGSTDPIDYNSGRDQDSFIKFVNEQAGTFRLPGGGLSALAGRVPSLDAISKKIGGGATGEKLVRLLEEGRTAVDEYAKSASDEGYKYYYKVLDKLATNDGFVKSEYARLTGILKKSRTTMAKELVDEMRKKVNILSAFLGQKKQEL</sequence>
<dbReference type="SUPFAM" id="SSF52833">
    <property type="entry name" value="Thioredoxin-like"/>
    <property type="match status" value="1"/>
</dbReference>
<feature type="chain" id="PRO_5004373227" description="protein disulfide-isomerase" evidence="10">
    <location>
        <begin position="22"/>
        <end position="241"/>
    </location>
</feature>
<comment type="similarity">
    <text evidence="2 9">Belongs to the protein disulfide isomerase family.</text>
</comment>
<evidence type="ECO:0000256" key="10">
    <source>
        <dbReference type="SAM" id="SignalP"/>
    </source>
</evidence>
<dbReference type="GO" id="GO:0006457">
    <property type="term" value="P:protein folding"/>
    <property type="evidence" value="ECO:0007669"/>
    <property type="project" value="TreeGrafter"/>
</dbReference>
<comment type="catalytic activity">
    <reaction evidence="1">
        <text>Catalyzes the rearrangement of -S-S- bonds in proteins.</text>
        <dbReference type="EC" id="5.3.4.1"/>
    </reaction>
</comment>
<organism evidence="12 13">
    <name type="scientific">Taphrina deformans (strain PYCC 5710 / ATCC 11124 / CBS 356.35 / IMI 108563 / JCM 9778 / NBRC 8474)</name>
    <name type="common">Peach leaf curl fungus</name>
    <name type="synonym">Lalaria deformans</name>
    <dbReference type="NCBI Taxonomy" id="1097556"/>
    <lineage>
        <taxon>Eukaryota</taxon>
        <taxon>Fungi</taxon>
        <taxon>Dikarya</taxon>
        <taxon>Ascomycota</taxon>
        <taxon>Taphrinomycotina</taxon>
        <taxon>Taphrinomycetes</taxon>
        <taxon>Taphrinales</taxon>
        <taxon>Taphrinaceae</taxon>
        <taxon>Taphrina</taxon>
    </lineage>
</organism>
<dbReference type="AlphaFoldDB" id="R4XCJ2"/>
<dbReference type="InterPro" id="IPR036356">
    <property type="entry name" value="ERp29_C_sf"/>
</dbReference>
<dbReference type="PANTHER" id="PTHR18929">
    <property type="entry name" value="PROTEIN DISULFIDE ISOMERASE"/>
    <property type="match status" value="1"/>
</dbReference>
<reference evidence="12 13" key="1">
    <citation type="journal article" date="2013" name="MBio">
        <title>Genome sequencing of the plant pathogen Taphrina deformans, the causal agent of peach leaf curl.</title>
        <authorList>
            <person name="Cisse O.H."/>
            <person name="Almeida J.M.G.C.F."/>
            <person name="Fonseca A."/>
            <person name="Kumar A.A."/>
            <person name="Salojaervi J."/>
            <person name="Overmyer K."/>
            <person name="Hauser P.M."/>
            <person name="Pagni M."/>
        </authorList>
    </citation>
    <scope>NUCLEOTIDE SEQUENCE [LARGE SCALE GENOMIC DNA]</scope>
    <source>
        <strain evidence="13">PYCC 5710 / ATCC 11124 / CBS 356.35 / IMI 108563 / JCM 9778 / NBRC 8474</strain>
    </source>
</reference>
<evidence type="ECO:0000256" key="4">
    <source>
        <dbReference type="ARBA" id="ARBA00022729"/>
    </source>
</evidence>
<keyword evidence="13" id="KW-1185">Reference proteome</keyword>
<dbReference type="Proteomes" id="UP000013776">
    <property type="component" value="Unassembled WGS sequence"/>
</dbReference>
<keyword evidence="6" id="KW-1015">Disulfide bond</keyword>
<dbReference type="InterPro" id="IPR036249">
    <property type="entry name" value="Thioredoxin-like_sf"/>
</dbReference>
<dbReference type="PRINTS" id="PR00421">
    <property type="entry name" value="THIOREDOXIN"/>
</dbReference>
<dbReference type="GO" id="GO:0034976">
    <property type="term" value="P:response to endoplasmic reticulum stress"/>
    <property type="evidence" value="ECO:0007669"/>
    <property type="project" value="TreeGrafter"/>
</dbReference>
<comment type="caution">
    <text evidence="12">The sequence shown here is derived from an EMBL/GenBank/DDBJ whole genome shotgun (WGS) entry which is preliminary data.</text>
</comment>
<keyword evidence="4 10" id="KW-0732">Signal</keyword>
<dbReference type="NCBIfam" id="TIGR01126">
    <property type="entry name" value="pdi_dom"/>
    <property type="match status" value="1"/>
</dbReference>
<proteinExistence type="inferred from homology"/>
<dbReference type="EC" id="5.3.4.1" evidence="3"/>
<dbReference type="CDD" id="cd02998">
    <property type="entry name" value="PDI_a_ERp38"/>
    <property type="match status" value="1"/>
</dbReference>
<dbReference type="InterPro" id="IPR017937">
    <property type="entry name" value="Thioredoxin_CS"/>
</dbReference>
<dbReference type="VEuPathDB" id="FungiDB:TAPDE_002008"/>
<feature type="domain" description="Thioredoxin" evidence="11">
    <location>
        <begin position="4"/>
        <end position="122"/>
    </location>
</feature>
<evidence type="ECO:0000259" key="11">
    <source>
        <dbReference type="PROSITE" id="PS51352"/>
    </source>
</evidence>
<dbReference type="Pfam" id="PF00085">
    <property type="entry name" value="Thioredoxin"/>
    <property type="match status" value="1"/>
</dbReference>
<dbReference type="InterPro" id="IPR005788">
    <property type="entry name" value="PDI_thioredoxin-like_dom"/>
</dbReference>
<evidence type="ECO:0000256" key="5">
    <source>
        <dbReference type="ARBA" id="ARBA00022737"/>
    </source>
</evidence>
<protein>
    <recommendedName>
        <fullName evidence="3">protein disulfide-isomerase</fullName>
        <ecNumber evidence="3">5.3.4.1</ecNumber>
    </recommendedName>
</protein>
<accession>R4XCJ2</accession>
<evidence type="ECO:0000256" key="7">
    <source>
        <dbReference type="ARBA" id="ARBA00023235"/>
    </source>
</evidence>
<dbReference type="OrthoDB" id="10264505at2759"/>
<keyword evidence="5" id="KW-0677">Repeat</keyword>
<dbReference type="GO" id="GO:0003756">
    <property type="term" value="F:protein disulfide isomerase activity"/>
    <property type="evidence" value="ECO:0007669"/>
    <property type="project" value="UniProtKB-EC"/>
</dbReference>
<gene>
    <name evidence="12" type="ORF">TAPDE_002008</name>
</gene>
<evidence type="ECO:0000256" key="2">
    <source>
        <dbReference type="ARBA" id="ARBA00006347"/>
    </source>
</evidence>
<dbReference type="InterPro" id="IPR013766">
    <property type="entry name" value="Thioredoxin_domain"/>
</dbReference>
<dbReference type="EMBL" id="CAHR02000069">
    <property type="protein sequence ID" value="CCG82076.1"/>
    <property type="molecule type" value="Genomic_DNA"/>
</dbReference>
<dbReference type="FunFam" id="3.40.30.10:FF:000032">
    <property type="entry name" value="Protein disulfide-isomerase A6 homolog"/>
    <property type="match status" value="1"/>
</dbReference>
<dbReference type="Gene3D" id="1.20.1150.12">
    <property type="entry name" value="Endoplasmic reticulum resident protein 29, C-terminal domain"/>
    <property type="match status" value="1"/>
</dbReference>
<dbReference type="Gene3D" id="3.40.30.10">
    <property type="entry name" value="Glutaredoxin"/>
    <property type="match status" value="1"/>
</dbReference>
<keyword evidence="8" id="KW-0676">Redox-active center</keyword>
<keyword evidence="7" id="KW-0413">Isomerase</keyword>
<dbReference type="GO" id="GO:0005783">
    <property type="term" value="C:endoplasmic reticulum"/>
    <property type="evidence" value="ECO:0007669"/>
    <property type="project" value="InterPro"/>
</dbReference>